<dbReference type="Gene3D" id="3.40.50.300">
    <property type="entry name" value="P-loop containing nucleotide triphosphate hydrolases"/>
    <property type="match status" value="1"/>
</dbReference>
<dbReference type="CDD" id="cd01130">
    <property type="entry name" value="VirB11-like_ATPase"/>
    <property type="match status" value="1"/>
</dbReference>
<dbReference type="InterPro" id="IPR001482">
    <property type="entry name" value="T2SS/T4SS_dom"/>
</dbReference>
<dbReference type="Gene3D" id="3.30.450.380">
    <property type="match status" value="1"/>
</dbReference>
<feature type="domain" description="Bacterial type II secretion system protein E" evidence="3">
    <location>
        <begin position="221"/>
        <end position="497"/>
    </location>
</feature>
<dbReference type="AlphaFoldDB" id="A0A5J6N1M1"/>
<reference evidence="4 5" key="1">
    <citation type="submission" date="2019-08" db="EMBL/GenBank/DDBJ databases">
        <title>Hyperibacter terrae gen. nov., sp. nov. and Hyperibacter viscosus sp. nov., two new members in the family Rhodospirillaceae isolated from the rhizosphere of Hypericum perforatum.</title>
        <authorList>
            <person name="Noviana Z."/>
        </authorList>
    </citation>
    <scope>NUCLEOTIDE SEQUENCE [LARGE SCALE GENOMIC DNA]</scope>
    <source>
        <strain evidence="4 5">R5959</strain>
    </source>
</reference>
<dbReference type="SUPFAM" id="SSF52540">
    <property type="entry name" value="P-loop containing nucleoside triphosphate hydrolases"/>
    <property type="match status" value="1"/>
</dbReference>
<feature type="region of interest" description="Disordered" evidence="2">
    <location>
        <begin position="100"/>
        <end position="141"/>
    </location>
</feature>
<dbReference type="OrthoDB" id="9810761at2"/>
<keyword evidence="5" id="KW-1185">Reference proteome</keyword>
<dbReference type="Pfam" id="PF00437">
    <property type="entry name" value="T2SSE"/>
    <property type="match status" value="1"/>
</dbReference>
<name>A0A5J6N1M1_9PROT</name>
<dbReference type="EMBL" id="CP042582">
    <property type="protein sequence ID" value="QEX22470.1"/>
    <property type="molecule type" value="Genomic_DNA"/>
</dbReference>
<proteinExistence type="inferred from homology"/>
<evidence type="ECO:0000256" key="1">
    <source>
        <dbReference type="ARBA" id="ARBA00006611"/>
    </source>
</evidence>
<dbReference type="PANTHER" id="PTHR30486:SF15">
    <property type="entry name" value="TYPE II_IV SECRETION SYSTEM ATPASE"/>
    <property type="match status" value="1"/>
</dbReference>
<dbReference type="Proteomes" id="UP000325797">
    <property type="component" value="Chromosome"/>
</dbReference>
<organism evidence="4 5">
    <name type="scientific">Hypericibacter adhaerens</name>
    <dbReference type="NCBI Taxonomy" id="2602016"/>
    <lineage>
        <taxon>Bacteria</taxon>
        <taxon>Pseudomonadati</taxon>
        <taxon>Pseudomonadota</taxon>
        <taxon>Alphaproteobacteria</taxon>
        <taxon>Rhodospirillales</taxon>
        <taxon>Dongiaceae</taxon>
        <taxon>Hypericibacter</taxon>
    </lineage>
</organism>
<evidence type="ECO:0000313" key="5">
    <source>
        <dbReference type="Proteomes" id="UP000325797"/>
    </source>
</evidence>
<evidence type="ECO:0000256" key="2">
    <source>
        <dbReference type="SAM" id="MobiDB-lite"/>
    </source>
</evidence>
<protein>
    <recommendedName>
        <fullName evidence="3">Bacterial type II secretion system protein E domain-containing protein</fullName>
    </recommendedName>
</protein>
<sequence>MAPDGARDRAAPIAGGTELIARIAEELHPVVERFFAGRDVLSLSRQSLSIEVGQAVTTVLDGRKIPLNLLERRNLIAQLVSNLIANAEEKAGISGVVSSSAEPAAADPGSPAATELPPSAEAAAPDAAPPPPAAPAPVIPTPVMAPRKAPAARAHIEVAKDQIQALVVERIDLAAAVKLERGELGRQIAQIAQEVLAEQKIRLNQREQRDLTELLLDDMLGLGPLEPLLADETVTDIMVNGPNQVYVERGGKLVVTDVKFRNNQHVMNVATRIVSQVGRRVDESVPLCDARLMDGSRVNIIIPPLAIDGPSISIRKFSKKGITLDVMARQRNISDALATVLKIASRSKLNILISGGTGSGKTTLLNAMSQMIDNGDRIVTIEDAAELQLQQPHVVRLETRPANLEGEGEITMRDLVKNALRMRPDRIILGEVRGSEAVDMLQAMNTGHEGSMSTIHANRPREALTRLENMVGMAGINLPAKAVRTQVAAAIDIIVQISRMRDGMRRVTHVVEVVGMEGDVIITQDLFTYEFEGEDADGKLRGQFKSSGLRPHFTPKAAYFGLDRALLEVI</sequence>
<evidence type="ECO:0000259" key="3">
    <source>
        <dbReference type="Pfam" id="PF00437"/>
    </source>
</evidence>
<dbReference type="RefSeq" id="WP_151117924.1">
    <property type="nucleotide sequence ID" value="NZ_CP042582.1"/>
</dbReference>
<feature type="compositionally biased region" description="Pro residues" evidence="2">
    <location>
        <begin position="127"/>
        <end position="140"/>
    </location>
</feature>
<dbReference type="InterPro" id="IPR050921">
    <property type="entry name" value="T4SS_GSP_E_ATPase"/>
</dbReference>
<dbReference type="PANTHER" id="PTHR30486">
    <property type="entry name" value="TWITCHING MOTILITY PROTEIN PILT"/>
    <property type="match status" value="1"/>
</dbReference>
<dbReference type="KEGG" id="hadh:FRZ61_24020"/>
<evidence type="ECO:0000313" key="4">
    <source>
        <dbReference type="EMBL" id="QEX22470.1"/>
    </source>
</evidence>
<feature type="compositionally biased region" description="Low complexity" evidence="2">
    <location>
        <begin position="111"/>
        <end position="126"/>
    </location>
</feature>
<comment type="similarity">
    <text evidence="1">Belongs to the GSP E family.</text>
</comment>
<dbReference type="InterPro" id="IPR027417">
    <property type="entry name" value="P-loop_NTPase"/>
</dbReference>
<dbReference type="GO" id="GO:0016887">
    <property type="term" value="F:ATP hydrolysis activity"/>
    <property type="evidence" value="ECO:0007669"/>
    <property type="project" value="InterPro"/>
</dbReference>
<accession>A0A5J6N1M1</accession>
<gene>
    <name evidence="4" type="ORF">FRZ61_24020</name>
</gene>